<name>A0A2S1SFS2_9FLAO</name>
<sequence length="100" mass="11740">MKDDFKPVLEALIKEGFHQLPDKNPGSGKPFDFKITPYSLNTKLSFKFENLEHFIEFLKLSNIQSEEKILLLNNTFIELGLDANQFFYVNFYEKGKDLEM</sequence>
<dbReference type="RefSeq" id="WP_108903029.1">
    <property type="nucleotide sequence ID" value="NZ_CP029187.1"/>
</dbReference>
<dbReference type="KEGG" id="fpal:HYN49_04620"/>
<dbReference type="Proteomes" id="UP000244937">
    <property type="component" value="Chromosome"/>
</dbReference>
<proteinExistence type="predicted"/>
<accession>A0A2S1SFS2</accession>
<organism evidence="1 2">
    <name type="scientific">Flavobacterium pallidum</name>
    <dbReference type="NCBI Taxonomy" id="2172098"/>
    <lineage>
        <taxon>Bacteria</taxon>
        <taxon>Pseudomonadati</taxon>
        <taxon>Bacteroidota</taxon>
        <taxon>Flavobacteriia</taxon>
        <taxon>Flavobacteriales</taxon>
        <taxon>Flavobacteriaceae</taxon>
        <taxon>Flavobacterium</taxon>
    </lineage>
</organism>
<dbReference type="EMBL" id="CP029187">
    <property type="protein sequence ID" value="AWI25235.1"/>
    <property type="molecule type" value="Genomic_DNA"/>
</dbReference>
<reference evidence="1 2" key="1">
    <citation type="submission" date="2018-05" db="EMBL/GenBank/DDBJ databases">
        <title>Genome sequencing of Flavobacterium sp. HYN0049.</title>
        <authorList>
            <person name="Yi H."/>
            <person name="Baek C."/>
        </authorList>
    </citation>
    <scope>NUCLEOTIDE SEQUENCE [LARGE SCALE GENOMIC DNA]</scope>
    <source>
        <strain evidence="1 2">HYN0049</strain>
    </source>
</reference>
<evidence type="ECO:0000313" key="1">
    <source>
        <dbReference type="EMBL" id="AWI25235.1"/>
    </source>
</evidence>
<protein>
    <submittedName>
        <fullName evidence="1">Uncharacterized protein</fullName>
    </submittedName>
</protein>
<dbReference type="OrthoDB" id="1362098at2"/>
<evidence type="ECO:0000313" key="2">
    <source>
        <dbReference type="Proteomes" id="UP000244937"/>
    </source>
</evidence>
<keyword evidence="2" id="KW-1185">Reference proteome</keyword>
<gene>
    <name evidence="1" type="ORF">HYN49_04620</name>
</gene>
<dbReference type="AlphaFoldDB" id="A0A2S1SFS2"/>